<dbReference type="Pfam" id="PF04203">
    <property type="entry name" value="Sortase"/>
    <property type="match status" value="1"/>
</dbReference>
<keyword evidence="5" id="KW-1185">Reference proteome</keyword>
<evidence type="ECO:0000256" key="2">
    <source>
        <dbReference type="PIRSR" id="PIRSR605754-1"/>
    </source>
</evidence>
<name>A0A510HKH3_9ACTN</name>
<dbReference type="Gene3D" id="2.40.260.10">
    <property type="entry name" value="Sortase"/>
    <property type="match status" value="1"/>
</dbReference>
<sequence length="231" mass="24707">MLAALTLAGLEAIGSSSFGSLSLSAGQVSLQKVEAPTVAQAPEAVSEPAAEEKSPGRKRAERDGEGPVAPPPGDPTMYLTIPKLGLYKNTVYNDSSPATLDLGAAKIPSTGFPWQDNANTYIAGHRIGYAGTESYYQFYELPSMQRGDEVILEDANGSIYKYKVTEVFAVMPWETWVTNPVPGKDMVTLQTCVASLNDWWSITPGLLTSPPGPETARLIVRAERVSVDPAT</sequence>
<feature type="compositionally biased region" description="Low complexity" evidence="3">
    <location>
        <begin position="38"/>
        <end position="48"/>
    </location>
</feature>
<feature type="region of interest" description="Disordered" evidence="3">
    <location>
        <begin position="35"/>
        <end position="75"/>
    </location>
</feature>
<keyword evidence="1" id="KW-0378">Hydrolase</keyword>
<feature type="active site" description="Acyl-thioester intermediate" evidence="2">
    <location>
        <position position="192"/>
    </location>
</feature>
<feature type="active site" description="Proton donor/acceptor" evidence="2">
    <location>
        <position position="125"/>
    </location>
</feature>
<evidence type="ECO:0000256" key="3">
    <source>
        <dbReference type="SAM" id="MobiDB-lite"/>
    </source>
</evidence>
<accession>A0A510HKH3</accession>
<evidence type="ECO:0008006" key="6">
    <source>
        <dbReference type="Google" id="ProtNLM"/>
    </source>
</evidence>
<gene>
    <name evidence="4" type="ORF">RxyAA322_23260</name>
</gene>
<dbReference type="CDD" id="cd05830">
    <property type="entry name" value="Sortase_E"/>
    <property type="match status" value="1"/>
</dbReference>
<dbReference type="InterPro" id="IPR005754">
    <property type="entry name" value="Sortase"/>
</dbReference>
<dbReference type="NCBIfam" id="TIGR01076">
    <property type="entry name" value="sortase_fam"/>
    <property type="match status" value="1"/>
</dbReference>
<organism evidence="4 5">
    <name type="scientific">Rubrobacter xylanophilus</name>
    <dbReference type="NCBI Taxonomy" id="49319"/>
    <lineage>
        <taxon>Bacteria</taxon>
        <taxon>Bacillati</taxon>
        <taxon>Actinomycetota</taxon>
        <taxon>Rubrobacteria</taxon>
        <taxon>Rubrobacterales</taxon>
        <taxon>Rubrobacteraceae</taxon>
        <taxon>Rubrobacter</taxon>
    </lineage>
</organism>
<dbReference type="EMBL" id="AP019791">
    <property type="protein sequence ID" value="BBL80472.1"/>
    <property type="molecule type" value="Genomic_DNA"/>
</dbReference>
<evidence type="ECO:0000313" key="4">
    <source>
        <dbReference type="EMBL" id="BBL80472.1"/>
    </source>
</evidence>
<evidence type="ECO:0000313" key="5">
    <source>
        <dbReference type="Proteomes" id="UP000318065"/>
    </source>
</evidence>
<protein>
    <recommendedName>
        <fullName evidence="6">Sortase</fullName>
    </recommendedName>
</protein>
<evidence type="ECO:0000256" key="1">
    <source>
        <dbReference type="ARBA" id="ARBA00022801"/>
    </source>
</evidence>
<proteinExistence type="predicted"/>
<reference evidence="4" key="1">
    <citation type="journal article" date="2019" name="Microbiol. Resour. Announc.">
        <title>Complete Genome Sequence of Rubrobacter xylanophilus Strain AA3-22, Isolated from Arima Onsen in Japan.</title>
        <authorList>
            <person name="Tomariguchi N."/>
            <person name="Miyazaki K."/>
        </authorList>
    </citation>
    <scope>NUCLEOTIDE SEQUENCE [LARGE SCALE GENOMIC DNA]</scope>
    <source>
        <strain evidence="4">AA3-22</strain>
    </source>
</reference>
<dbReference type="SUPFAM" id="SSF63817">
    <property type="entry name" value="Sortase"/>
    <property type="match status" value="1"/>
</dbReference>
<dbReference type="Proteomes" id="UP000318065">
    <property type="component" value="Chromosome"/>
</dbReference>
<dbReference type="AlphaFoldDB" id="A0A510HKH3"/>
<dbReference type="InterPro" id="IPR023365">
    <property type="entry name" value="Sortase_dom-sf"/>
</dbReference>
<feature type="compositionally biased region" description="Basic and acidic residues" evidence="3">
    <location>
        <begin position="50"/>
        <end position="65"/>
    </location>
</feature>
<dbReference type="GO" id="GO:0016787">
    <property type="term" value="F:hydrolase activity"/>
    <property type="evidence" value="ECO:0007669"/>
    <property type="project" value="UniProtKB-KW"/>
</dbReference>
<dbReference type="InterPro" id="IPR042003">
    <property type="entry name" value="Sortase_E"/>
</dbReference>